<dbReference type="AlphaFoldDB" id="A0A1G8DU11"/>
<dbReference type="EMBL" id="FNDD01000021">
    <property type="protein sequence ID" value="SDH61186.1"/>
    <property type="molecule type" value="Genomic_DNA"/>
</dbReference>
<dbReference type="RefSeq" id="WP_143015643.1">
    <property type="nucleotide sequence ID" value="NZ_FNDD01000021.1"/>
</dbReference>
<organism evidence="1 2">
    <name type="scientific">Vibrio xiamenensis</name>
    <dbReference type="NCBI Taxonomy" id="861298"/>
    <lineage>
        <taxon>Bacteria</taxon>
        <taxon>Pseudomonadati</taxon>
        <taxon>Pseudomonadota</taxon>
        <taxon>Gammaproteobacteria</taxon>
        <taxon>Vibrionales</taxon>
        <taxon>Vibrionaceae</taxon>
        <taxon>Vibrio</taxon>
    </lineage>
</organism>
<gene>
    <name evidence="1" type="ORF">SAMN04488136_12170</name>
</gene>
<sequence length="186" mass="21592">MNKANKTFGFCGMKKFYMNIIIILFLGIFKPINSYAYQKELFRDDGSLCKVDEELVAGCYLRNKKIVSICGNSGNDNVFYRYGDRDNIDSEYEKGINNRFYFINESGGSVSSFSIVVDSGDYQYHLAEANNSMSLSFYNSSNDKLIFLERCKPKFLMNDLEKKSYKNTYVFPNLETIKFLFKEKND</sequence>
<protein>
    <submittedName>
        <fullName evidence="1">Uncharacterized protein</fullName>
    </submittedName>
</protein>
<name>A0A1G8DU11_9VIBR</name>
<dbReference type="STRING" id="861298.SAMN04488136_12170"/>
<dbReference type="OrthoDB" id="7060541at2"/>
<proteinExistence type="predicted"/>
<evidence type="ECO:0000313" key="2">
    <source>
        <dbReference type="Proteomes" id="UP000198854"/>
    </source>
</evidence>
<accession>A0A1G8DU11</accession>
<evidence type="ECO:0000313" key="1">
    <source>
        <dbReference type="EMBL" id="SDH61186.1"/>
    </source>
</evidence>
<keyword evidence="2" id="KW-1185">Reference proteome</keyword>
<reference evidence="1 2" key="1">
    <citation type="submission" date="2016-10" db="EMBL/GenBank/DDBJ databases">
        <authorList>
            <person name="de Groot N.N."/>
        </authorList>
    </citation>
    <scope>NUCLEOTIDE SEQUENCE [LARGE SCALE GENOMIC DNA]</scope>
    <source>
        <strain evidence="1 2">CGMCC 1.10228</strain>
    </source>
</reference>
<dbReference type="Proteomes" id="UP000198854">
    <property type="component" value="Unassembled WGS sequence"/>
</dbReference>